<evidence type="ECO:0000313" key="2">
    <source>
        <dbReference type="Proteomes" id="UP001596997"/>
    </source>
</evidence>
<dbReference type="Pfam" id="PF05742">
    <property type="entry name" value="TANGO2"/>
    <property type="match status" value="1"/>
</dbReference>
<protein>
    <submittedName>
        <fullName evidence="1">NRDE family protein</fullName>
    </submittedName>
</protein>
<evidence type="ECO:0000313" key="1">
    <source>
        <dbReference type="EMBL" id="MFD0963457.1"/>
    </source>
</evidence>
<dbReference type="InterPro" id="IPR008551">
    <property type="entry name" value="TANGO2"/>
</dbReference>
<dbReference type="RefSeq" id="WP_377714195.1">
    <property type="nucleotide sequence ID" value="NZ_JBHTJM010000006.1"/>
</dbReference>
<dbReference type="PANTHER" id="PTHR17985">
    <property type="entry name" value="SER/THR-RICH PROTEIN T10 IN DGCR REGION"/>
    <property type="match status" value="1"/>
</dbReference>
<dbReference type="Proteomes" id="UP001596997">
    <property type="component" value="Unassembled WGS sequence"/>
</dbReference>
<gene>
    <name evidence="1" type="ORF">ACFQ1O_05545</name>
</gene>
<proteinExistence type="predicted"/>
<sequence length="241" mass="27890">MCTVSYLPQNKENFVFTSNRDEAVGRETIAPRVYLGKEVKFLMPKDKLAGGSWIGVSDKKRLVCLLNGGFEKHVRKSNYRHSRGKVVINFLQVDDFQELLYSCILKDIEPFTLIVIDWSENLVAHELIWDGVEKHISQLDVNKPKIWSSSTLYTQEMKQIRNQWFLDYFSDKEFSKENALEFHENFGVGDKDVDLQIDRGHLKTVSITNVVKNGDEIDMLYKDLLKDLVFLENINSVVVHG</sequence>
<name>A0ABW3I1H1_9FLAO</name>
<accession>A0ABW3I1H1</accession>
<reference evidence="2" key="1">
    <citation type="journal article" date="2019" name="Int. J. Syst. Evol. Microbiol.">
        <title>The Global Catalogue of Microorganisms (GCM) 10K type strain sequencing project: providing services to taxonomists for standard genome sequencing and annotation.</title>
        <authorList>
            <consortium name="The Broad Institute Genomics Platform"/>
            <consortium name="The Broad Institute Genome Sequencing Center for Infectious Disease"/>
            <person name="Wu L."/>
            <person name="Ma J."/>
        </authorList>
    </citation>
    <scope>NUCLEOTIDE SEQUENCE [LARGE SCALE GENOMIC DNA]</scope>
    <source>
        <strain evidence="2">CCUG 62114</strain>
    </source>
</reference>
<dbReference type="EMBL" id="JBHTJM010000006">
    <property type="protein sequence ID" value="MFD0963457.1"/>
    <property type="molecule type" value="Genomic_DNA"/>
</dbReference>
<organism evidence="1 2">
    <name type="scientific">Pseudofulvibacter geojedonensis</name>
    <dbReference type="NCBI Taxonomy" id="1123758"/>
    <lineage>
        <taxon>Bacteria</taxon>
        <taxon>Pseudomonadati</taxon>
        <taxon>Bacteroidota</taxon>
        <taxon>Flavobacteriia</taxon>
        <taxon>Flavobacteriales</taxon>
        <taxon>Flavobacteriaceae</taxon>
        <taxon>Pseudofulvibacter</taxon>
    </lineage>
</organism>
<keyword evidence="2" id="KW-1185">Reference proteome</keyword>
<comment type="caution">
    <text evidence="1">The sequence shown here is derived from an EMBL/GenBank/DDBJ whole genome shotgun (WGS) entry which is preliminary data.</text>
</comment>
<dbReference type="PANTHER" id="PTHR17985:SF8">
    <property type="entry name" value="TRANSPORT AND GOLGI ORGANIZATION PROTEIN 2 HOMOLOG"/>
    <property type="match status" value="1"/>
</dbReference>